<dbReference type="GO" id="GO:0050661">
    <property type="term" value="F:NADP binding"/>
    <property type="evidence" value="ECO:0007669"/>
    <property type="project" value="TreeGrafter"/>
</dbReference>
<evidence type="ECO:0000256" key="5">
    <source>
        <dbReference type="ARBA" id="ARBA00022857"/>
    </source>
</evidence>
<dbReference type="Pfam" id="PF02558">
    <property type="entry name" value="ApbA"/>
    <property type="match status" value="1"/>
</dbReference>
<dbReference type="GO" id="GO:0005737">
    <property type="term" value="C:cytoplasm"/>
    <property type="evidence" value="ECO:0007669"/>
    <property type="project" value="TreeGrafter"/>
</dbReference>
<evidence type="ECO:0000313" key="12">
    <source>
        <dbReference type="Proteomes" id="UP000464378"/>
    </source>
</evidence>
<dbReference type="InterPro" id="IPR013328">
    <property type="entry name" value="6PGD_dom2"/>
</dbReference>
<dbReference type="InterPro" id="IPR013752">
    <property type="entry name" value="KPA_reductase"/>
</dbReference>
<gene>
    <name evidence="11" type="ORF">GMBLW1_47580</name>
</gene>
<dbReference type="EMBL" id="LR586016">
    <property type="protein sequence ID" value="VIP04435.1"/>
    <property type="molecule type" value="Genomic_DNA"/>
</dbReference>
<comment type="catalytic activity">
    <reaction evidence="8">
        <text>(R)-pantoate + NADP(+) = 2-dehydropantoate + NADPH + H(+)</text>
        <dbReference type="Rhea" id="RHEA:16233"/>
        <dbReference type="ChEBI" id="CHEBI:11561"/>
        <dbReference type="ChEBI" id="CHEBI:15378"/>
        <dbReference type="ChEBI" id="CHEBI:15980"/>
        <dbReference type="ChEBI" id="CHEBI:57783"/>
        <dbReference type="ChEBI" id="CHEBI:58349"/>
        <dbReference type="EC" id="1.1.1.169"/>
    </reaction>
</comment>
<proteinExistence type="inferred from homology"/>
<protein>
    <recommendedName>
        <fullName evidence="4">2-dehydropantoate 2-reductase</fullName>
        <ecNumber evidence="3">1.1.1.169</ecNumber>
    </recommendedName>
    <alternativeName>
        <fullName evidence="7">Ketopantoate reductase</fullName>
    </alternativeName>
</protein>
<feature type="domain" description="Ketopantoate reductase C-terminal" evidence="10">
    <location>
        <begin position="175"/>
        <end position="310"/>
    </location>
</feature>
<comment type="similarity">
    <text evidence="2">Belongs to the ketopantoate reductase family.</text>
</comment>
<reference evidence="11" key="1">
    <citation type="submission" date="2019-04" db="EMBL/GenBank/DDBJ databases">
        <authorList>
            <consortium name="Science for Life Laboratories"/>
        </authorList>
    </citation>
    <scope>NUCLEOTIDE SEQUENCE</scope>
    <source>
        <strain evidence="11">MBLW1</strain>
    </source>
</reference>
<dbReference type="RefSeq" id="WP_162659520.1">
    <property type="nucleotide sequence ID" value="NZ_LR593887.1"/>
</dbReference>
<dbReference type="KEGG" id="tim:GMBLW1_47580"/>
<dbReference type="GO" id="GO:0008677">
    <property type="term" value="F:2-dehydropantoate 2-reductase activity"/>
    <property type="evidence" value="ECO:0007669"/>
    <property type="project" value="UniProtKB-EC"/>
</dbReference>
<dbReference type="InParanoid" id="A0A6C2YU54"/>
<evidence type="ECO:0000259" key="9">
    <source>
        <dbReference type="Pfam" id="PF02558"/>
    </source>
</evidence>
<dbReference type="InterPro" id="IPR013332">
    <property type="entry name" value="KPR_N"/>
</dbReference>
<dbReference type="Proteomes" id="UP000464378">
    <property type="component" value="Chromosome"/>
</dbReference>
<dbReference type="InterPro" id="IPR036291">
    <property type="entry name" value="NAD(P)-bd_dom_sf"/>
</dbReference>
<dbReference type="InterPro" id="IPR008927">
    <property type="entry name" value="6-PGluconate_DH-like_C_sf"/>
</dbReference>
<accession>A0A6C2YU54</accession>
<dbReference type="PANTHER" id="PTHR43765:SF2">
    <property type="entry name" value="2-DEHYDROPANTOATE 2-REDUCTASE"/>
    <property type="match status" value="1"/>
</dbReference>
<evidence type="ECO:0000256" key="8">
    <source>
        <dbReference type="ARBA" id="ARBA00048793"/>
    </source>
</evidence>
<dbReference type="InterPro" id="IPR050838">
    <property type="entry name" value="Ketopantoate_reductase"/>
</dbReference>
<feature type="domain" description="Ketopantoate reductase N-terminal" evidence="9">
    <location>
        <begin position="6"/>
        <end position="111"/>
    </location>
</feature>
<dbReference type="AlphaFoldDB" id="A0A6C2YU54"/>
<name>A0A6C2YU54_9BACT</name>
<evidence type="ECO:0000256" key="7">
    <source>
        <dbReference type="ARBA" id="ARBA00032024"/>
    </source>
</evidence>
<evidence type="ECO:0000313" key="11">
    <source>
        <dbReference type="EMBL" id="VIP04435.1"/>
    </source>
</evidence>
<dbReference type="EMBL" id="LR593887">
    <property type="protein sequence ID" value="VTS06232.1"/>
    <property type="molecule type" value="Genomic_DNA"/>
</dbReference>
<dbReference type="Pfam" id="PF08546">
    <property type="entry name" value="ApbA_C"/>
    <property type="match status" value="1"/>
</dbReference>
<organism evidence="11">
    <name type="scientific">Tuwongella immobilis</name>
    <dbReference type="NCBI Taxonomy" id="692036"/>
    <lineage>
        <taxon>Bacteria</taxon>
        <taxon>Pseudomonadati</taxon>
        <taxon>Planctomycetota</taxon>
        <taxon>Planctomycetia</taxon>
        <taxon>Gemmatales</taxon>
        <taxon>Gemmataceae</taxon>
        <taxon>Tuwongella</taxon>
    </lineage>
</organism>
<dbReference type="Gene3D" id="1.10.1040.10">
    <property type="entry name" value="N-(1-d-carboxylethyl)-l-norvaline Dehydrogenase, domain 2"/>
    <property type="match status" value="1"/>
</dbReference>
<evidence type="ECO:0000259" key="10">
    <source>
        <dbReference type="Pfam" id="PF08546"/>
    </source>
</evidence>
<evidence type="ECO:0000256" key="2">
    <source>
        <dbReference type="ARBA" id="ARBA00007870"/>
    </source>
</evidence>
<dbReference type="SUPFAM" id="SSF51735">
    <property type="entry name" value="NAD(P)-binding Rossmann-fold domains"/>
    <property type="match status" value="1"/>
</dbReference>
<keyword evidence="12" id="KW-1185">Reference proteome</keyword>
<dbReference type="EC" id="1.1.1.169" evidence="3"/>
<dbReference type="Gene3D" id="3.40.50.720">
    <property type="entry name" value="NAD(P)-binding Rossmann-like Domain"/>
    <property type="match status" value="1"/>
</dbReference>
<evidence type="ECO:0000256" key="6">
    <source>
        <dbReference type="ARBA" id="ARBA00023002"/>
    </source>
</evidence>
<dbReference type="PANTHER" id="PTHR43765">
    <property type="entry name" value="2-DEHYDROPANTOATE 2-REDUCTASE-RELATED"/>
    <property type="match status" value="1"/>
</dbReference>
<evidence type="ECO:0000256" key="4">
    <source>
        <dbReference type="ARBA" id="ARBA00019465"/>
    </source>
</evidence>
<keyword evidence="5" id="KW-0521">NADP</keyword>
<keyword evidence="6" id="KW-0560">Oxidoreductase</keyword>
<comment type="pathway">
    <text evidence="1">Cofactor biosynthesis; (R)-pantothenate biosynthesis; (R)-pantoate from 3-methyl-2-oxobutanoate: step 2/2.</text>
</comment>
<evidence type="ECO:0000256" key="3">
    <source>
        <dbReference type="ARBA" id="ARBA00013014"/>
    </source>
</evidence>
<dbReference type="SUPFAM" id="SSF48179">
    <property type="entry name" value="6-phosphogluconate dehydrogenase C-terminal domain-like"/>
    <property type="match status" value="1"/>
</dbReference>
<sequence length="330" mass="36408">MSLAPIRIVGAGGIGCTVAAILAQVGTPVELVEANPEKVAWGQRHGVEIVGRSAIRIPIHTFDDWQPRPNDRIILTTKCYDNAAVLNRIGDTPVELLPIQNGFDPILDAQPHAYEGIASFVSECDPDRLVTRITRPGELHLGPRRGTAAASELVQTVVRAFSPEKSLRIVTVSEILPYKYSKLMYNAAIAPLAAAAGMDNGELLTVPTARRLFFALLQENYRILANAGLRLERIGPFHPKTVARILRQRWLARMMAGLFAPSLRGTYCSMANDLPRGKTEMPYYNEHLIRLADTTPCPLNRGVVSLLDRIQRERLPVGRHHLESLLPLLG</sequence>
<evidence type="ECO:0000256" key="1">
    <source>
        <dbReference type="ARBA" id="ARBA00004994"/>
    </source>
</evidence>